<feature type="compositionally biased region" description="Low complexity" evidence="3">
    <location>
        <begin position="150"/>
        <end position="171"/>
    </location>
</feature>
<dbReference type="InterPro" id="IPR014162">
    <property type="entry name" value="CpoB_C"/>
</dbReference>
<evidence type="ECO:0000256" key="2">
    <source>
        <dbReference type="HAMAP-Rule" id="MF_02066"/>
    </source>
</evidence>
<dbReference type="Gene3D" id="1.25.40.10">
    <property type="entry name" value="Tetratricopeptide repeat domain"/>
    <property type="match status" value="1"/>
</dbReference>
<proteinExistence type="inferred from homology"/>
<feature type="coiled-coil region" evidence="2">
    <location>
        <begin position="95"/>
        <end position="122"/>
    </location>
</feature>
<comment type="similarity">
    <text evidence="2">Belongs to the CpoB family.</text>
</comment>
<dbReference type="InterPro" id="IPR011990">
    <property type="entry name" value="TPR-like_helical_dom_sf"/>
</dbReference>
<feature type="signal peptide" evidence="2">
    <location>
        <begin position="1"/>
        <end position="29"/>
    </location>
</feature>
<dbReference type="InterPro" id="IPR034706">
    <property type="entry name" value="CpoB"/>
</dbReference>
<comment type="function">
    <text evidence="2">Mediates coordination of peptidoglycan synthesis and outer membrane constriction during cell division.</text>
</comment>
<dbReference type="RefSeq" id="WP_257767280.1">
    <property type="nucleotide sequence ID" value="NZ_CP102480.1"/>
</dbReference>
<reference evidence="5" key="1">
    <citation type="submission" date="2022-08" db="EMBL/GenBank/DDBJ databases">
        <title>Nisaea acidiphila sp. nov., isolated from a marine algal debris and emended description of the genus Nisaea Urios et al. 2008.</title>
        <authorList>
            <person name="Kwon K."/>
        </authorList>
    </citation>
    <scope>NUCLEOTIDE SEQUENCE</scope>
    <source>
        <strain evidence="5">MEBiC11861</strain>
    </source>
</reference>
<dbReference type="HAMAP" id="MF_02066">
    <property type="entry name" value="CpoB"/>
    <property type="match status" value="1"/>
</dbReference>
<comment type="subcellular location">
    <subcellularLocation>
        <location evidence="2">Periplasm</location>
    </subcellularLocation>
</comment>
<dbReference type="NCBIfam" id="TIGR02795">
    <property type="entry name" value="tol_pal_ybgF"/>
    <property type="match status" value="1"/>
</dbReference>
<keyword evidence="2" id="KW-0131">Cell cycle</keyword>
<keyword evidence="6" id="KW-1185">Reference proteome</keyword>
<sequence precursor="true">MIRRFGMRGVCLAGAVFVLAASVAAPVAAQDVQNLLNRLDRMERDMQDLQRQLYRGGGSGITATPVTPAPITGGNSGSSVSAGLQQGGTLDSSYAARVEVRLQQLETLIRTLTGKIEEVEFQVEQNSGRLDRLVRDIDFRLQTLEQGGLPAGAEAAGGTAAQGAPAPAETPVPGQGQGVFGYLKESEIKSLEDEPTPAAGVAPEPAEAPETVASAPANGGILPDGTPEEQYKHAFAYLQKQDFNAAEQALSLFLERHPKNPLAGNAIYWLGETYYVRKDFARAAKTFATGYTEYPGSSKTADNLLKLGFSLARMDRKDDACVTFDKLLTDFPNASSNIKRRVDAERQRIGC</sequence>
<dbReference type="Pfam" id="PF13525">
    <property type="entry name" value="YfiO"/>
    <property type="match status" value="1"/>
</dbReference>
<keyword evidence="2" id="KW-0132">Cell division</keyword>
<keyword evidence="1 2" id="KW-0732">Signal</keyword>
<dbReference type="AlphaFoldDB" id="A0A9J7APD1"/>
<dbReference type="GO" id="GO:0043093">
    <property type="term" value="P:FtsZ-dependent cytokinesis"/>
    <property type="evidence" value="ECO:0007669"/>
    <property type="project" value="UniProtKB-UniRule"/>
</dbReference>
<dbReference type="InterPro" id="IPR039565">
    <property type="entry name" value="BamD-like"/>
</dbReference>
<accession>A0A9J7APD1</accession>
<feature type="domain" description="Outer membrane lipoprotein BamD-like" evidence="4">
    <location>
        <begin position="224"/>
        <end position="333"/>
    </location>
</feature>
<gene>
    <name evidence="5" type="primary">ybgF</name>
    <name evidence="2" type="synonym">cpoB</name>
    <name evidence="5" type="ORF">NUH88_15350</name>
</gene>
<evidence type="ECO:0000256" key="1">
    <source>
        <dbReference type="ARBA" id="ARBA00022729"/>
    </source>
</evidence>
<feature type="region of interest" description="Disordered" evidence="3">
    <location>
        <begin position="55"/>
        <end position="84"/>
    </location>
</feature>
<evidence type="ECO:0000313" key="5">
    <source>
        <dbReference type="EMBL" id="UUX48778.1"/>
    </source>
</evidence>
<feature type="region of interest" description="Disordered" evidence="3">
    <location>
        <begin position="150"/>
        <end position="173"/>
    </location>
</feature>
<evidence type="ECO:0000259" key="4">
    <source>
        <dbReference type="Pfam" id="PF13525"/>
    </source>
</evidence>
<dbReference type="KEGG" id="naci:NUH88_15350"/>
<name>A0A9J7APD1_9PROT</name>
<feature type="compositionally biased region" description="Low complexity" evidence="3">
    <location>
        <begin position="61"/>
        <end position="73"/>
    </location>
</feature>
<dbReference type="SUPFAM" id="SSF48452">
    <property type="entry name" value="TPR-like"/>
    <property type="match status" value="1"/>
</dbReference>
<dbReference type="EMBL" id="CP102480">
    <property type="protein sequence ID" value="UUX48778.1"/>
    <property type="molecule type" value="Genomic_DNA"/>
</dbReference>
<protein>
    <recommendedName>
        <fullName evidence="2">Cell division coordinator CpoB</fullName>
    </recommendedName>
</protein>
<dbReference type="Proteomes" id="UP001060336">
    <property type="component" value="Chromosome"/>
</dbReference>
<organism evidence="5 6">
    <name type="scientific">Nisaea acidiphila</name>
    <dbReference type="NCBI Taxonomy" id="1862145"/>
    <lineage>
        <taxon>Bacteria</taxon>
        <taxon>Pseudomonadati</taxon>
        <taxon>Pseudomonadota</taxon>
        <taxon>Alphaproteobacteria</taxon>
        <taxon>Rhodospirillales</taxon>
        <taxon>Thalassobaculaceae</taxon>
        <taxon>Nisaea</taxon>
    </lineage>
</organism>
<evidence type="ECO:0000256" key="3">
    <source>
        <dbReference type="SAM" id="MobiDB-lite"/>
    </source>
</evidence>
<keyword evidence="2" id="KW-0175">Coiled coil</keyword>
<evidence type="ECO:0000313" key="6">
    <source>
        <dbReference type="Proteomes" id="UP001060336"/>
    </source>
</evidence>
<keyword evidence="2" id="KW-0574">Periplasm</keyword>
<dbReference type="GO" id="GO:0030288">
    <property type="term" value="C:outer membrane-bounded periplasmic space"/>
    <property type="evidence" value="ECO:0007669"/>
    <property type="project" value="UniProtKB-UniRule"/>
</dbReference>
<feature type="chain" id="PRO_5039966279" description="Cell division coordinator CpoB" evidence="2">
    <location>
        <begin position="30"/>
        <end position="351"/>
    </location>
</feature>